<dbReference type="PANTHER" id="PTHR45947">
    <property type="entry name" value="SULFOQUINOVOSYL TRANSFERASE SQD2"/>
    <property type="match status" value="1"/>
</dbReference>
<dbReference type="PANTHER" id="PTHR45947:SF3">
    <property type="entry name" value="SULFOQUINOVOSYL TRANSFERASE SQD2"/>
    <property type="match status" value="1"/>
</dbReference>
<sequence length="373" mass="43030">MKRPKIALAHEFLAQFGGAEKTLEAIAEIYPEAPIYTAKYTPETMPESIKKRKIIAPKNGLVNRAAKFFFTFMMAPVFESFNFDDYDIIVSDGNTWNKGILTKPNQLHITYIHTPPRFLYHYSTENTKRDKWYFKLFFSYIDNLLRIWDYVAAQRPDFILTNSKETQKRIQKFYRRNAVVIYPPVDVNHSTVIENKSIQKPYYVAVGRLIKYKNFDLLIQAFNMLGLPLMIIGDGAYARTLKGMASENITFMGRISDTEKHRVLSNALGLINPVKDEDFGIVPVEAMAHGIPVLAHDSGGHRETVIEGVNGMFFSELTVESIVNAMKTFDNNARNGAYDKNKIRQSAERFSKERFKEELKQFVEEKWNNFSRA</sequence>
<comment type="caution">
    <text evidence="2">The sequence shown here is derived from an EMBL/GenBank/DDBJ whole genome shotgun (WGS) entry which is preliminary data.</text>
</comment>
<dbReference type="InterPro" id="IPR050194">
    <property type="entry name" value="Glycosyltransferase_grp1"/>
</dbReference>
<dbReference type="AlphaFoldDB" id="A0A1F4X753"/>
<dbReference type="Proteomes" id="UP000176815">
    <property type="component" value="Unassembled WGS sequence"/>
</dbReference>
<evidence type="ECO:0000313" key="3">
    <source>
        <dbReference type="Proteomes" id="UP000176815"/>
    </source>
</evidence>
<name>A0A1F4X753_UNCKA</name>
<evidence type="ECO:0000259" key="1">
    <source>
        <dbReference type="Pfam" id="PF00534"/>
    </source>
</evidence>
<feature type="domain" description="Glycosyl transferase family 1" evidence="1">
    <location>
        <begin position="198"/>
        <end position="332"/>
    </location>
</feature>
<proteinExistence type="predicted"/>
<gene>
    <name evidence="2" type="ORF">A2619_01945</name>
</gene>
<dbReference type="EMBL" id="MEWG01000018">
    <property type="protein sequence ID" value="OGC77530.1"/>
    <property type="molecule type" value="Genomic_DNA"/>
</dbReference>
<organism evidence="2 3">
    <name type="scientific">candidate division WWE3 bacterium RIFOXYD1_FULL_39_9</name>
    <dbReference type="NCBI Taxonomy" id="1802649"/>
    <lineage>
        <taxon>Bacteria</taxon>
        <taxon>Katanobacteria</taxon>
    </lineage>
</organism>
<reference evidence="2 3" key="1">
    <citation type="journal article" date="2016" name="Nat. Commun.">
        <title>Thousands of microbial genomes shed light on interconnected biogeochemical processes in an aquifer system.</title>
        <authorList>
            <person name="Anantharaman K."/>
            <person name="Brown C.T."/>
            <person name="Hug L.A."/>
            <person name="Sharon I."/>
            <person name="Castelle C.J."/>
            <person name="Probst A.J."/>
            <person name="Thomas B.C."/>
            <person name="Singh A."/>
            <person name="Wilkins M.J."/>
            <person name="Karaoz U."/>
            <person name="Brodie E.L."/>
            <person name="Williams K.H."/>
            <person name="Hubbard S.S."/>
            <person name="Banfield J.F."/>
        </authorList>
    </citation>
    <scope>NUCLEOTIDE SEQUENCE [LARGE SCALE GENOMIC DNA]</scope>
</reference>
<dbReference type="Pfam" id="PF00534">
    <property type="entry name" value="Glycos_transf_1"/>
    <property type="match status" value="1"/>
</dbReference>
<dbReference type="SUPFAM" id="SSF53756">
    <property type="entry name" value="UDP-Glycosyltransferase/glycogen phosphorylase"/>
    <property type="match status" value="1"/>
</dbReference>
<dbReference type="GO" id="GO:0016757">
    <property type="term" value="F:glycosyltransferase activity"/>
    <property type="evidence" value="ECO:0007669"/>
    <property type="project" value="InterPro"/>
</dbReference>
<protein>
    <recommendedName>
        <fullName evidence="1">Glycosyl transferase family 1 domain-containing protein</fullName>
    </recommendedName>
</protein>
<evidence type="ECO:0000313" key="2">
    <source>
        <dbReference type="EMBL" id="OGC77530.1"/>
    </source>
</evidence>
<dbReference type="Gene3D" id="3.40.50.2000">
    <property type="entry name" value="Glycogen Phosphorylase B"/>
    <property type="match status" value="2"/>
</dbReference>
<accession>A0A1F4X753</accession>
<dbReference type="InterPro" id="IPR001296">
    <property type="entry name" value="Glyco_trans_1"/>
</dbReference>